<organism evidence="12 13">
    <name type="scientific">Cytospora schulzeri</name>
    <dbReference type="NCBI Taxonomy" id="448051"/>
    <lineage>
        <taxon>Eukaryota</taxon>
        <taxon>Fungi</taxon>
        <taxon>Dikarya</taxon>
        <taxon>Ascomycota</taxon>
        <taxon>Pezizomycotina</taxon>
        <taxon>Sordariomycetes</taxon>
        <taxon>Sordariomycetidae</taxon>
        <taxon>Diaporthales</taxon>
        <taxon>Cytosporaceae</taxon>
        <taxon>Cytospora</taxon>
    </lineage>
</organism>
<evidence type="ECO:0000256" key="5">
    <source>
        <dbReference type="ARBA" id="ARBA00022917"/>
    </source>
</evidence>
<dbReference type="InterPro" id="IPR000649">
    <property type="entry name" value="IF-2B-related"/>
</dbReference>
<dbReference type="EMBL" id="LKEA01000005">
    <property type="protein sequence ID" value="ROW09026.1"/>
    <property type="molecule type" value="Genomic_DNA"/>
</dbReference>
<evidence type="ECO:0000256" key="2">
    <source>
        <dbReference type="ARBA" id="ARBA00007251"/>
    </source>
</evidence>
<evidence type="ECO:0000256" key="3">
    <source>
        <dbReference type="ARBA" id="ARBA00022490"/>
    </source>
</evidence>
<evidence type="ECO:0000256" key="10">
    <source>
        <dbReference type="SAM" id="Coils"/>
    </source>
</evidence>
<evidence type="ECO:0000256" key="1">
    <source>
        <dbReference type="ARBA" id="ARBA00004514"/>
    </source>
</evidence>
<comment type="similarity">
    <text evidence="2 9">Belongs to the eIF-2B alpha/beta/delta subunits family.</text>
</comment>
<dbReference type="InterPro" id="IPR037171">
    <property type="entry name" value="NagB/RpiA_transferase-like"/>
</dbReference>
<evidence type="ECO:0000256" key="6">
    <source>
        <dbReference type="ARBA" id="ARBA00044147"/>
    </source>
</evidence>
<comment type="subunit">
    <text evidence="8">Component of the translation initiation factor 2B (eIF2B) complex which is a heterodecamer of two sets of five different subunits: alpha, beta, gamma, delta and epsilon. Subunits alpha, beta and delta comprise a regulatory subcomplex and subunits epsilon and gamma comprise a catalytic subcomplex. Within the complex, the hexameric regulatory complex resides at the center, with the two heterodimeric catalytic subcomplexes bound on opposite sides.</text>
</comment>
<dbReference type="PANTHER" id="PTHR10233:SF14">
    <property type="entry name" value="TRANSLATION INITIATION FACTOR EIF-2B SUBUNIT DELTA"/>
    <property type="match status" value="1"/>
</dbReference>
<comment type="subcellular location">
    <subcellularLocation>
        <location evidence="1">Cytoplasm</location>
        <location evidence="1">Cytosol</location>
    </subcellularLocation>
</comment>
<dbReference type="OrthoDB" id="10254737at2759"/>
<feature type="region of interest" description="Disordered" evidence="11">
    <location>
        <begin position="241"/>
        <end position="348"/>
    </location>
</feature>
<feature type="compositionally biased region" description="Low complexity" evidence="11">
    <location>
        <begin position="255"/>
        <end position="270"/>
    </location>
</feature>
<proteinExistence type="inferred from homology"/>
<comment type="caution">
    <text evidence="12">The sequence shown here is derived from an EMBL/GenBank/DDBJ whole genome shotgun (WGS) entry which is preliminary data.</text>
</comment>
<dbReference type="SUPFAM" id="SSF55200">
    <property type="entry name" value="Translation initiation factor IF3, C-terminal domain"/>
    <property type="match status" value="1"/>
</dbReference>
<feature type="compositionally biased region" description="Basic and acidic residues" evidence="11">
    <location>
        <begin position="278"/>
        <end position="287"/>
    </location>
</feature>
<name>A0A423WZN9_9PEZI</name>
<dbReference type="InterPro" id="IPR036788">
    <property type="entry name" value="T_IF-3_C_sf"/>
</dbReference>
<dbReference type="AlphaFoldDB" id="A0A423WZN9"/>
<dbReference type="Proteomes" id="UP000283895">
    <property type="component" value="Unassembled WGS sequence"/>
</dbReference>
<gene>
    <name evidence="12" type="ORF">VMCG_02930</name>
</gene>
<dbReference type="GO" id="GO:0005829">
    <property type="term" value="C:cytosol"/>
    <property type="evidence" value="ECO:0007669"/>
    <property type="project" value="UniProtKB-SubCell"/>
</dbReference>
<sequence length="679" mass="74658">MSSKKCVFNPATALRRVFMPTNLGSSDSLHLTRIFEDENRPGPRVKSKLGRLPRDDEITWPYVFVKTPSEDGHERLVGPRPVKEVLAELDLRKSSLQAVVMPRPEDEEAPRWPICKVVNKKEELARAKEQKERKKQAVVKEKELELNWALAPHDLDHKIKTMQKFLAKGYKVQVLLLKKKSSKARIADKDAKALLERIETAVAEVTDSKEWKKREGQVLGSLRLFLQGKAQVWPKNAEEVTAPPAAPAAAPTPAPTSADPAAASKLSGAELKAKKKAEKAARREQAKVVEPTPAAAPAPAAGNDKQGGGKQAKPKQDAPGTSAANRSKKPVPTPAPVAAPKQPTGPVVPESFSHLPMARKLPLSKADKDVHPAVLAIGQQMATFTLKDSVARLEATLMAFKKVIESYESPPGHVFSRHFLPHVLNPQIDYLIECRPMSFSMGNAIRMLKSRIAKLDLDQSDKESREQLCQAIDLFIQERIFYAEDSIISKATTMISDGDTILTYGHQRLVRKALLTAKSQGSKFEVAIVDDPFERSGQELAKVLRNAGVRVYYFPSLAGLSISVRRASKIFLGAEAMFANGSLYGPAGTCDVAIAARDAEVPVIALLETVNFDRDRVSVDSLTYNEIDPERNTAESLRLLFDTTREKYVSIVVTESEEGNAAGSTTAILPVLRKMDERS</sequence>
<feature type="compositionally biased region" description="Pro residues" evidence="11">
    <location>
        <begin position="244"/>
        <end position="254"/>
    </location>
</feature>
<evidence type="ECO:0000256" key="8">
    <source>
        <dbReference type="ARBA" id="ARBA00046432"/>
    </source>
</evidence>
<dbReference type="SUPFAM" id="SSF100950">
    <property type="entry name" value="NagB/RpiA/CoA transferase-like"/>
    <property type="match status" value="1"/>
</dbReference>
<dbReference type="Gene3D" id="3.40.50.10470">
    <property type="entry name" value="Translation initiation factor eif-2b, domain 2"/>
    <property type="match status" value="1"/>
</dbReference>
<protein>
    <recommendedName>
        <fullName evidence="6">Translation initiation factor eIF2B subunit delta</fullName>
    </recommendedName>
    <alternativeName>
        <fullName evidence="7">eIF2B GDP-GTP exchange factor subunit delta</fullName>
    </alternativeName>
</protein>
<dbReference type="Pfam" id="PF01008">
    <property type="entry name" value="IF-2B"/>
    <property type="match status" value="1"/>
</dbReference>
<dbReference type="STRING" id="356882.A0A423WZN9"/>
<evidence type="ECO:0000313" key="13">
    <source>
        <dbReference type="Proteomes" id="UP000283895"/>
    </source>
</evidence>
<keyword evidence="13" id="KW-1185">Reference proteome</keyword>
<feature type="coiled-coil region" evidence="10">
    <location>
        <begin position="117"/>
        <end position="147"/>
    </location>
</feature>
<dbReference type="InterPro" id="IPR042529">
    <property type="entry name" value="IF_2B-like_C"/>
</dbReference>
<reference evidence="12 13" key="1">
    <citation type="submission" date="2015-09" db="EMBL/GenBank/DDBJ databases">
        <title>Host preference determinants of Valsa canker pathogens revealed by comparative genomics.</title>
        <authorList>
            <person name="Yin Z."/>
            <person name="Huang L."/>
        </authorList>
    </citation>
    <scope>NUCLEOTIDE SEQUENCE [LARGE SCALE GENOMIC DNA]</scope>
    <source>
        <strain evidence="12 13">03-1</strain>
    </source>
</reference>
<keyword evidence="10" id="KW-0175">Coiled coil</keyword>
<keyword evidence="3" id="KW-0963">Cytoplasm</keyword>
<accession>A0A423WZN9</accession>
<dbReference type="GO" id="GO:0003743">
    <property type="term" value="F:translation initiation factor activity"/>
    <property type="evidence" value="ECO:0007669"/>
    <property type="project" value="UniProtKB-KW"/>
</dbReference>
<evidence type="ECO:0000256" key="4">
    <source>
        <dbReference type="ARBA" id="ARBA00022540"/>
    </source>
</evidence>
<dbReference type="Gene3D" id="3.30.110.10">
    <property type="entry name" value="Translation initiation factor 3 (IF-3), C-terminal domain"/>
    <property type="match status" value="1"/>
</dbReference>
<keyword evidence="4" id="KW-0396">Initiation factor</keyword>
<evidence type="ECO:0000313" key="12">
    <source>
        <dbReference type="EMBL" id="ROW09026.1"/>
    </source>
</evidence>
<evidence type="ECO:0000256" key="11">
    <source>
        <dbReference type="SAM" id="MobiDB-lite"/>
    </source>
</evidence>
<keyword evidence="5" id="KW-0648">Protein biosynthesis</keyword>
<evidence type="ECO:0000256" key="9">
    <source>
        <dbReference type="RuleBase" id="RU003814"/>
    </source>
</evidence>
<dbReference type="PANTHER" id="PTHR10233">
    <property type="entry name" value="TRANSLATION INITIATION FACTOR EIF-2B"/>
    <property type="match status" value="1"/>
</dbReference>
<evidence type="ECO:0000256" key="7">
    <source>
        <dbReference type="ARBA" id="ARBA00044356"/>
    </source>
</evidence>